<evidence type="ECO:0000256" key="1">
    <source>
        <dbReference type="SAM" id="Phobius"/>
    </source>
</evidence>
<feature type="domain" description="Tape measure protein N-terminal" evidence="2">
    <location>
        <begin position="67"/>
        <end position="258"/>
    </location>
</feature>
<evidence type="ECO:0000313" key="3">
    <source>
        <dbReference type="EMBL" id="KAA9324424.1"/>
    </source>
</evidence>
<feature type="transmembrane region" description="Helical" evidence="1">
    <location>
        <begin position="605"/>
        <end position="628"/>
    </location>
</feature>
<dbReference type="InterPro" id="IPR013491">
    <property type="entry name" value="Tape_meas_N"/>
</dbReference>
<evidence type="ECO:0000259" key="2">
    <source>
        <dbReference type="Pfam" id="PF20155"/>
    </source>
</evidence>
<dbReference type="Gene3D" id="1.20.120.20">
    <property type="entry name" value="Apolipoprotein"/>
    <property type="match status" value="2"/>
</dbReference>
<protein>
    <submittedName>
        <fullName evidence="3">Tape measure protein</fullName>
    </submittedName>
</protein>
<feature type="transmembrane region" description="Helical" evidence="1">
    <location>
        <begin position="697"/>
        <end position="719"/>
    </location>
</feature>
<sequence>MALEAKAKLVLDDSQFNKTCKNAESSLSGLARETDRGVSSFKGFAIGGAVMAVVNRAIDTVKDNLGAAIQRFDTLNKYPVVMKALGYSTKDVASSTKLLVKGIEGLPTSLQDITSVTQQLAPLTGSAKKAAQSAIALNNAFLASGASGADASRGLQQYTQMLSTGKVDLMSYRTLQETMPIALRKVANAFGFTGKSAENDLFKALQSGQITMDQLNNKFIELNKGVGGFADLAKKNSAGIQTSFENLKNATVKNLANMLTAIDQGFKEAGLGSIAQTLDRMKDNVNSTFTAITPVVTKATKVILKLVTGLQKLSGKPWFQALAVGTGTFAVATNGMLKLTRSARATKGALEAFKAGWKAFKEGGRAAEGVKEAKTALEGFSKESKVATAIQWAFNAAVDANPLMWIPIAIAAVVAALVWFFGFTDTGKKMWSGFLSWLGQAWNAIVNTAKSVWNGLSSFFGNLWNNIVNVAKTAWNGIKDFFKPIVDAIKNIWDKLKEFFSQLWNGIVQGISSAWNGVASFFSQLWNGIVQAIQPYWQQFLQSIQPIIDAFKNLWDALKDFFSTLWNAIVTIATTVWNGLSSFFGNFVNNVKNVWNGISSFFSQLWQGIVTVAGVIWQGLMTVFSPIIQALQIAWQGFSAVMGVVWQGIQVVISVAVAIISALITNFLNGVQVIWNAVWSVLGPVVQVIWQGIQIAISTAITIISTIISTTLNVISTIWNTIWNVIWTVIVTIWNMIVNTIATVINAIAAIIRTITAAIKGDWTAVWNAIKTFAMTIWNGIKSVVTAGINGVKSVITTVMNAVKSVISSIWNGIKSLFNAGVRAIKSAVHFDLGAAGRHIMNSFLNGLKAVWNTVKDFVGGIGNWIKSHKGPESYDKRLLIPAGRFIMGGLAQGLKDNFTLVKDQVNTVNGYFDGLTFALPNVDAGQFNASLDSLNNKAYAAVSGAIDQEISFDNKPAYITLSLGGQDFETFVDDISKKQDEQVALRKKRI</sequence>
<dbReference type="Pfam" id="PF20155">
    <property type="entry name" value="TMP_3"/>
    <property type="match status" value="1"/>
</dbReference>
<dbReference type="InterPro" id="IPR016024">
    <property type="entry name" value="ARM-type_fold"/>
</dbReference>
<name>A0A5N1IIB5_LACJE</name>
<dbReference type="PANTHER" id="PTHR37813">
    <property type="entry name" value="FELS-2 PROPHAGE PROTEIN"/>
    <property type="match status" value="1"/>
</dbReference>
<comment type="caution">
    <text evidence="3">The sequence shown here is derived from an EMBL/GenBank/DDBJ whole genome shotgun (WGS) entry which is preliminary data.</text>
</comment>
<feature type="transmembrane region" description="Helical" evidence="1">
    <location>
        <begin position="725"/>
        <end position="752"/>
    </location>
</feature>
<dbReference type="AlphaFoldDB" id="A0A5N1IIB5"/>
<organism evidence="3 4">
    <name type="scientific">Lactobacillus jensenii</name>
    <dbReference type="NCBI Taxonomy" id="109790"/>
    <lineage>
        <taxon>Bacteria</taxon>
        <taxon>Bacillati</taxon>
        <taxon>Bacillota</taxon>
        <taxon>Bacilli</taxon>
        <taxon>Lactobacillales</taxon>
        <taxon>Lactobacillaceae</taxon>
        <taxon>Lactobacillus</taxon>
    </lineage>
</organism>
<feature type="transmembrane region" description="Helical" evidence="1">
    <location>
        <begin position="403"/>
        <end position="423"/>
    </location>
</feature>
<dbReference type="NCBIfam" id="TIGR02675">
    <property type="entry name" value="tape_meas_nterm"/>
    <property type="match status" value="1"/>
</dbReference>
<dbReference type="EMBL" id="VYWW01000001">
    <property type="protein sequence ID" value="KAA9324424.1"/>
    <property type="molecule type" value="Genomic_DNA"/>
</dbReference>
<accession>A0A5N1IIB5</accession>
<evidence type="ECO:0000313" key="4">
    <source>
        <dbReference type="Proteomes" id="UP000327236"/>
    </source>
</evidence>
<dbReference type="PANTHER" id="PTHR37813:SF1">
    <property type="entry name" value="FELS-2 PROPHAGE PROTEIN"/>
    <property type="match status" value="1"/>
</dbReference>
<feature type="transmembrane region" description="Helical" evidence="1">
    <location>
        <begin position="640"/>
        <end position="664"/>
    </location>
</feature>
<dbReference type="RefSeq" id="WP_151141187.1">
    <property type="nucleotide sequence ID" value="NZ_VYWW01000001.1"/>
</dbReference>
<dbReference type="SUPFAM" id="SSF48371">
    <property type="entry name" value="ARM repeat"/>
    <property type="match status" value="1"/>
</dbReference>
<reference evidence="3 4" key="1">
    <citation type="submission" date="2019-09" db="EMBL/GenBank/DDBJ databases">
        <title>Draft genome sequence assemblies of isolates from the urinary tract.</title>
        <authorList>
            <person name="Mores C.R."/>
            <person name="Putonti C."/>
            <person name="Wolfe A.J."/>
        </authorList>
    </citation>
    <scope>NUCLEOTIDE SEQUENCE [LARGE SCALE GENOMIC DNA]</scope>
    <source>
        <strain evidence="3 4">UMB246</strain>
    </source>
</reference>
<feature type="transmembrane region" description="Helical" evidence="1">
    <location>
        <begin position="670"/>
        <end position="690"/>
    </location>
</feature>
<gene>
    <name evidence="3" type="ORF">F6H94_00220</name>
</gene>
<feature type="transmembrane region" description="Helical" evidence="1">
    <location>
        <begin position="565"/>
        <end position="585"/>
    </location>
</feature>
<proteinExistence type="predicted"/>
<keyword evidence="1" id="KW-1133">Transmembrane helix</keyword>
<dbReference type="OrthoDB" id="28713at2"/>
<dbReference type="Proteomes" id="UP000327236">
    <property type="component" value="Unassembled WGS sequence"/>
</dbReference>
<keyword evidence="1" id="KW-0812">Transmembrane</keyword>
<keyword evidence="1" id="KW-0472">Membrane</keyword>